<dbReference type="GO" id="GO:0016020">
    <property type="term" value="C:membrane"/>
    <property type="evidence" value="ECO:0007669"/>
    <property type="project" value="UniProtKB-SubCell"/>
</dbReference>
<keyword evidence="3" id="KW-1133">Transmembrane helix</keyword>
<dbReference type="Pfam" id="PF13704">
    <property type="entry name" value="Glyco_tranf_2_4"/>
    <property type="match status" value="1"/>
</dbReference>
<evidence type="ECO:0000256" key="3">
    <source>
        <dbReference type="ARBA" id="ARBA00022989"/>
    </source>
</evidence>
<dbReference type="Proteomes" id="UP000023152">
    <property type="component" value="Unassembled WGS sequence"/>
</dbReference>
<protein>
    <recommendedName>
        <fullName evidence="6">Glycosyltransferase family 92 protein</fullName>
    </recommendedName>
</protein>
<sequence length="651" mass="76575">MKTNKKSLKQQRLSKVKQTNKKCITIRKQDNSISNIGISDCKHANIGYNIDMEERHEHRQHKAPFNVRHGSKKDNFVDIKIHFFVEKKMISLDRPKKVIRKFPPALPESQRVEGVRNGEKFWEELAILNDLPEADPKGLIYVMNSIFLPKSKMLTIFTLTKEYLRPEHGLHAWPTRKIKRPQVYSDLPKTILEIENPTIAIQPPLFCVFFAYSFHNSSTPPNVYFVSKVDYVPNWTTRDRYVNLASSILRCQVPIEEMNGHIDFANGNARLAFALSQRVEGELLNRNDESTQKKDKLIHIRLSVSIGTRSAVGIRTRDRPFVYRNDSLFFESSPERQLTLCMPPISEPLPFLSENFAHHFNLGIEHIYIGTHFDHDKVEDYTNKLIERVKPWYDAGKVTIWPHEQKWLGFTDKAKDHWLNQCLYYVKDRDAYTLSLDADEFVLVHAFEKWYSEGHSQGDKPSLLSLLDSRRFTNEYCWLSFASYQVWKLWNPLSQLMIQRFTGREATSQYTWSKVIWNNDVLWYTGYQLVVLALLKITIGHKSLMIGGTHLVFITYPKYVYRFDEGVEARIWHYYNSRLIRIEPEDSKQRSPWSRLVNDTAMTHVYLPFIRAEFDRLLIPNSYPDNSFDVMQTPYYLKHYGDQQSMAKWNP</sequence>
<evidence type="ECO:0000256" key="1">
    <source>
        <dbReference type="ARBA" id="ARBA00004167"/>
    </source>
</evidence>
<keyword evidence="3" id="KW-0472">Membrane</keyword>
<evidence type="ECO:0000313" key="4">
    <source>
        <dbReference type="EMBL" id="ETO25562.1"/>
    </source>
</evidence>
<name>X6NJM9_RETFI</name>
<accession>X6NJM9</accession>
<dbReference type="AlphaFoldDB" id="X6NJM9"/>
<dbReference type="EMBL" id="ASPP01008431">
    <property type="protein sequence ID" value="ETO25562.1"/>
    <property type="molecule type" value="Genomic_DNA"/>
</dbReference>
<organism evidence="4 5">
    <name type="scientific">Reticulomyxa filosa</name>
    <dbReference type="NCBI Taxonomy" id="46433"/>
    <lineage>
        <taxon>Eukaryota</taxon>
        <taxon>Sar</taxon>
        <taxon>Rhizaria</taxon>
        <taxon>Retaria</taxon>
        <taxon>Foraminifera</taxon>
        <taxon>Monothalamids</taxon>
        <taxon>Reticulomyxidae</taxon>
        <taxon>Reticulomyxa</taxon>
    </lineage>
</organism>
<proteinExistence type="predicted"/>
<gene>
    <name evidence="4" type="ORF">RFI_11578</name>
</gene>
<dbReference type="PANTHER" id="PTHR21461:SF69">
    <property type="entry name" value="GLYCOSYLTRANSFERASE FAMILY 92 PROTEIN"/>
    <property type="match status" value="1"/>
</dbReference>
<dbReference type="GO" id="GO:0005737">
    <property type="term" value="C:cytoplasm"/>
    <property type="evidence" value="ECO:0007669"/>
    <property type="project" value="TreeGrafter"/>
</dbReference>
<comment type="subcellular location">
    <subcellularLocation>
        <location evidence="1">Membrane</location>
        <topology evidence="1">Single-pass membrane protein</topology>
    </subcellularLocation>
</comment>
<evidence type="ECO:0008006" key="6">
    <source>
        <dbReference type="Google" id="ProtNLM"/>
    </source>
</evidence>
<dbReference type="GO" id="GO:0016757">
    <property type="term" value="F:glycosyltransferase activity"/>
    <property type="evidence" value="ECO:0007669"/>
    <property type="project" value="TreeGrafter"/>
</dbReference>
<comment type="caution">
    <text evidence="4">The sequence shown here is derived from an EMBL/GenBank/DDBJ whole genome shotgun (WGS) entry which is preliminary data.</text>
</comment>
<evidence type="ECO:0000313" key="5">
    <source>
        <dbReference type="Proteomes" id="UP000023152"/>
    </source>
</evidence>
<dbReference type="PANTHER" id="PTHR21461">
    <property type="entry name" value="GLYCOSYLTRANSFERASE FAMILY 92 PROTEIN"/>
    <property type="match status" value="1"/>
</dbReference>
<reference evidence="4 5" key="1">
    <citation type="journal article" date="2013" name="Curr. Biol.">
        <title>The Genome of the Foraminiferan Reticulomyxa filosa.</title>
        <authorList>
            <person name="Glockner G."/>
            <person name="Hulsmann N."/>
            <person name="Schleicher M."/>
            <person name="Noegel A.A."/>
            <person name="Eichinger L."/>
            <person name="Gallinger C."/>
            <person name="Pawlowski J."/>
            <person name="Sierra R."/>
            <person name="Euteneuer U."/>
            <person name="Pillet L."/>
            <person name="Moustafa A."/>
            <person name="Platzer M."/>
            <person name="Groth M."/>
            <person name="Szafranski K."/>
            <person name="Schliwa M."/>
        </authorList>
    </citation>
    <scope>NUCLEOTIDE SEQUENCE [LARGE SCALE GENOMIC DNA]</scope>
</reference>
<keyword evidence="2" id="KW-0812">Transmembrane</keyword>
<keyword evidence="5" id="KW-1185">Reference proteome</keyword>
<evidence type="ECO:0000256" key="2">
    <source>
        <dbReference type="ARBA" id="ARBA00022692"/>
    </source>
</evidence>